<keyword evidence="3" id="KW-1185">Reference proteome</keyword>
<feature type="compositionally biased region" description="Basic and acidic residues" evidence="1">
    <location>
        <begin position="80"/>
        <end position="89"/>
    </location>
</feature>
<feature type="compositionally biased region" description="Acidic residues" evidence="1">
    <location>
        <begin position="30"/>
        <end position="45"/>
    </location>
</feature>
<feature type="compositionally biased region" description="Basic residues" evidence="1">
    <location>
        <begin position="50"/>
        <end position="64"/>
    </location>
</feature>
<feature type="region of interest" description="Disordered" evidence="1">
    <location>
        <begin position="1"/>
        <end position="106"/>
    </location>
</feature>
<dbReference type="EMBL" id="JAIQCV010000007">
    <property type="protein sequence ID" value="KAH1081627.1"/>
    <property type="molecule type" value="Genomic_DNA"/>
</dbReference>
<evidence type="ECO:0000313" key="3">
    <source>
        <dbReference type="Proteomes" id="UP000828251"/>
    </source>
</evidence>
<sequence length="120" mass="13413">MEVEENENTFPLVSRSGVPSSLALRPRGAEEEEKREEEEEEESEDEGTKKVKGSSRKGSSRKSGRYSTEKKGPVAPNSDRPTRERKVVERYSSPSVARSSSSKTLSIEKVADKILNKKEL</sequence>
<gene>
    <name evidence="2" type="ORF">J1N35_021388</name>
</gene>
<name>A0A9D3VGA9_9ROSI</name>
<organism evidence="2 3">
    <name type="scientific">Gossypium stocksii</name>
    <dbReference type="NCBI Taxonomy" id="47602"/>
    <lineage>
        <taxon>Eukaryota</taxon>
        <taxon>Viridiplantae</taxon>
        <taxon>Streptophyta</taxon>
        <taxon>Embryophyta</taxon>
        <taxon>Tracheophyta</taxon>
        <taxon>Spermatophyta</taxon>
        <taxon>Magnoliopsida</taxon>
        <taxon>eudicotyledons</taxon>
        <taxon>Gunneridae</taxon>
        <taxon>Pentapetalae</taxon>
        <taxon>rosids</taxon>
        <taxon>malvids</taxon>
        <taxon>Malvales</taxon>
        <taxon>Malvaceae</taxon>
        <taxon>Malvoideae</taxon>
        <taxon>Gossypium</taxon>
    </lineage>
</organism>
<dbReference type="Proteomes" id="UP000828251">
    <property type="component" value="Unassembled WGS sequence"/>
</dbReference>
<comment type="caution">
    <text evidence="2">The sequence shown here is derived from an EMBL/GenBank/DDBJ whole genome shotgun (WGS) entry which is preliminary data.</text>
</comment>
<evidence type="ECO:0000313" key="2">
    <source>
        <dbReference type="EMBL" id="KAH1081627.1"/>
    </source>
</evidence>
<feature type="compositionally biased region" description="Low complexity" evidence="1">
    <location>
        <begin position="92"/>
        <end position="102"/>
    </location>
</feature>
<dbReference type="AlphaFoldDB" id="A0A9D3VGA9"/>
<evidence type="ECO:0000256" key="1">
    <source>
        <dbReference type="SAM" id="MobiDB-lite"/>
    </source>
</evidence>
<protein>
    <submittedName>
        <fullName evidence="2">Uncharacterized protein</fullName>
    </submittedName>
</protein>
<reference evidence="2 3" key="1">
    <citation type="journal article" date="2021" name="Plant Biotechnol. J.">
        <title>Multi-omics assisted identification of the key and species-specific regulatory components of drought-tolerant mechanisms in Gossypium stocksii.</title>
        <authorList>
            <person name="Yu D."/>
            <person name="Ke L."/>
            <person name="Zhang D."/>
            <person name="Wu Y."/>
            <person name="Sun Y."/>
            <person name="Mei J."/>
            <person name="Sun J."/>
            <person name="Sun Y."/>
        </authorList>
    </citation>
    <scope>NUCLEOTIDE SEQUENCE [LARGE SCALE GENOMIC DNA]</scope>
    <source>
        <strain evidence="3">cv. E1</strain>
        <tissue evidence="2">Leaf</tissue>
    </source>
</reference>
<proteinExistence type="predicted"/>
<accession>A0A9D3VGA9</accession>